<keyword evidence="4" id="KW-0732">Signal</keyword>
<dbReference type="GO" id="GO:0005615">
    <property type="term" value="C:extracellular space"/>
    <property type="evidence" value="ECO:0007669"/>
    <property type="project" value="TreeGrafter"/>
</dbReference>
<dbReference type="KEGG" id="bbel:109469082"/>
<organism evidence="5 6">
    <name type="scientific">Branchiostoma belcheri</name>
    <name type="common">Amphioxus</name>
    <dbReference type="NCBI Taxonomy" id="7741"/>
    <lineage>
        <taxon>Eukaryota</taxon>
        <taxon>Metazoa</taxon>
        <taxon>Chordata</taxon>
        <taxon>Cephalochordata</taxon>
        <taxon>Leptocardii</taxon>
        <taxon>Amphioxiformes</taxon>
        <taxon>Branchiostomatidae</taxon>
        <taxon>Branchiostoma</taxon>
    </lineage>
</organism>
<sequence>MENLTTVIIFAFFATSLGKTTDYTGQNLAHVPIDSIAPDTHTLRLSNNKITHLPSFNTTPAIRYLFIDINKMNNILPQTFQGLCELVYLDVDRNEIVSLRQFAFSSLTTLSELILSHNYISHISERAFYGLVSLDFLELSGNRLSVFPMRAIKLVPTKHLSLVLLRLNNISKIPRDIKAVRPETSYDLRGNPLRCPDESNNTSNNTEKNSIPTLSPYDVPNWSKLRQLQMRHDLVSMPRLKPLLRTRPFLLHKQKSINTVTMIHSGILETLRRDRITTPLRHRPLYLCVTATVLELQDRTRYNPELDNLSVTWMKLSPMRKKGPTEWQQKIQCMTTQT</sequence>
<evidence type="ECO:0000256" key="2">
    <source>
        <dbReference type="ARBA" id="ARBA00022737"/>
    </source>
</evidence>
<dbReference type="PANTHER" id="PTHR45712">
    <property type="entry name" value="AGAP008170-PA"/>
    <property type="match status" value="1"/>
</dbReference>
<dbReference type="PROSITE" id="PS51450">
    <property type="entry name" value="LRR"/>
    <property type="match status" value="2"/>
</dbReference>
<dbReference type="AlphaFoldDB" id="A0A6P4YF15"/>
<dbReference type="InterPro" id="IPR001611">
    <property type="entry name" value="Leu-rich_rpt"/>
</dbReference>
<dbReference type="GeneID" id="109469082"/>
<accession>A0A6P4YF15</accession>
<evidence type="ECO:0000256" key="3">
    <source>
        <dbReference type="SAM" id="MobiDB-lite"/>
    </source>
</evidence>
<keyword evidence="1" id="KW-0433">Leucine-rich repeat</keyword>
<name>A0A6P4YF15_BRABE</name>
<keyword evidence="2" id="KW-0677">Repeat</keyword>
<dbReference type="RefSeq" id="XP_019623028.1">
    <property type="nucleotide sequence ID" value="XM_019767469.1"/>
</dbReference>
<feature type="region of interest" description="Disordered" evidence="3">
    <location>
        <begin position="188"/>
        <end position="215"/>
    </location>
</feature>
<reference evidence="6" key="1">
    <citation type="submission" date="2025-08" db="UniProtKB">
        <authorList>
            <consortium name="RefSeq"/>
        </authorList>
    </citation>
    <scope>IDENTIFICATION</scope>
    <source>
        <tissue evidence="6">Gonad</tissue>
    </source>
</reference>
<keyword evidence="5" id="KW-1185">Reference proteome</keyword>
<evidence type="ECO:0000256" key="4">
    <source>
        <dbReference type="SAM" id="SignalP"/>
    </source>
</evidence>
<gene>
    <name evidence="6" type="primary">LOC109469082</name>
</gene>
<dbReference type="InterPro" id="IPR032675">
    <property type="entry name" value="LRR_dom_sf"/>
</dbReference>
<dbReference type="Proteomes" id="UP000515135">
    <property type="component" value="Unplaced"/>
</dbReference>
<dbReference type="SMART" id="SM00369">
    <property type="entry name" value="LRR_TYP"/>
    <property type="match status" value="3"/>
</dbReference>
<dbReference type="SUPFAM" id="SSF52058">
    <property type="entry name" value="L domain-like"/>
    <property type="match status" value="1"/>
</dbReference>
<evidence type="ECO:0000313" key="5">
    <source>
        <dbReference type="Proteomes" id="UP000515135"/>
    </source>
</evidence>
<protein>
    <submittedName>
        <fullName evidence="6">Decorin-like</fullName>
    </submittedName>
</protein>
<dbReference type="Pfam" id="PF13855">
    <property type="entry name" value="LRR_8"/>
    <property type="match status" value="1"/>
</dbReference>
<dbReference type="InterPro" id="IPR003591">
    <property type="entry name" value="Leu-rich_rpt_typical-subtyp"/>
</dbReference>
<dbReference type="Gene3D" id="3.80.10.10">
    <property type="entry name" value="Ribonuclease Inhibitor"/>
    <property type="match status" value="1"/>
</dbReference>
<dbReference type="PANTHER" id="PTHR45712:SF22">
    <property type="entry name" value="INSULIN-LIKE GROWTH FACTOR-BINDING PROTEIN COMPLEX ACID LABILE SUBUNIT"/>
    <property type="match status" value="1"/>
</dbReference>
<evidence type="ECO:0000313" key="6">
    <source>
        <dbReference type="RefSeq" id="XP_019623028.1"/>
    </source>
</evidence>
<proteinExistence type="predicted"/>
<feature type="signal peptide" evidence="4">
    <location>
        <begin position="1"/>
        <end position="18"/>
    </location>
</feature>
<dbReference type="OrthoDB" id="5789657at2759"/>
<evidence type="ECO:0000256" key="1">
    <source>
        <dbReference type="ARBA" id="ARBA00022614"/>
    </source>
</evidence>
<feature type="compositionally biased region" description="Low complexity" evidence="3">
    <location>
        <begin position="198"/>
        <end position="210"/>
    </location>
</feature>
<dbReference type="InterPro" id="IPR050333">
    <property type="entry name" value="SLRP"/>
</dbReference>
<feature type="chain" id="PRO_5028130848" evidence="4">
    <location>
        <begin position="19"/>
        <end position="338"/>
    </location>
</feature>